<dbReference type="Gene3D" id="3.40.50.300">
    <property type="entry name" value="P-loop containing nucleotide triphosphate hydrolases"/>
    <property type="match status" value="1"/>
</dbReference>
<accession>A0A842HV58</accession>
<dbReference type="AlphaFoldDB" id="A0A842HV58"/>
<dbReference type="PANTHER" id="PTHR36978">
    <property type="entry name" value="P-LOOP CONTAINING NUCLEOTIDE TRIPHOSPHATE HYDROLASE"/>
    <property type="match status" value="1"/>
</dbReference>
<dbReference type="GO" id="GO:0016740">
    <property type="term" value="F:transferase activity"/>
    <property type="evidence" value="ECO:0007669"/>
    <property type="project" value="UniProtKB-KW"/>
</dbReference>
<organism evidence="1 2">
    <name type="scientific">Parasphingopyxis marina</name>
    <dbReference type="NCBI Taxonomy" id="2761622"/>
    <lineage>
        <taxon>Bacteria</taxon>
        <taxon>Pseudomonadati</taxon>
        <taxon>Pseudomonadota</taxon>
        <taxon>Alphaproteobacteria</taxon>
        <taxon>Sphingomonadales</taxon>
        <taxon>Sphingomonadaceae</taxon>
        <taxon>Parasphingopyxis</taxon>
    </lineage>
</organism>
<keyword evidence="2" id="KW-1185">Reference proteome</keyword>
<dbReference type="SUPFAM" id="SSF52540">
    <property type="entry name" value="P-loop containing nucleoside triphosphate hydrolases"/>
    <property type="match status" value="1"/>
</dbReference>
<protein>
    <submittedName>
        <fullName evidence="1">Sulfotransferase family protein</fullName>
    </submittedName>
</protein>
<sequence>MALSVIGAGFGRTGTMSMKMALEQLGFGPCHHMEEVLSNPPQTPLWLAAANGEAVDWDVVFDGYTSTVDWPGAHYWRELSEAYPEAKVILTTRPADRWWASISTTILKLLDSMDEVEDPQMRQWLSLPYKIVTEQTLGGDSSEASALAAFEQRERDVRAAIAPDRLLVFNVAEGWEPLCNFLGCEIPDNEFPRSNSKDEFWEHFT</sequence>
<name>A0A842HV58_9SPHN</name>
<dbReference type="RefSeq" id="WP_185800057.1">
    <property type="nucleotide sequence ID" value="NZ_JACJVJ010000001.1"/>
</dbReference>
<reference evidence="1 2" key="1">
    <citation type="submission" date="2020-08" db="EMBL/GenBank/DDBJ databases">
        <title>Draft genome sequence of Parasphingopyxis sp. GrpM-11.</title>
        <authorList>
            <person name="Oh J."/>
            <person name="Roh D.-H."/>
        </authorList>
    </citation>
    <scope>NUCLEOTIDE SEQUENCE [LARGE SCALE GENOMIC DNA]</scope>
    <source>
        <strain evidence="1 2">GrpM-11</strain>
    </source>
</reference>
<gene>
    <name evidence="1" type="ORF">H6P80_04150</name>
</gene>
<comment type="caution">
    <text evidence="1">The sequence shown here is derived from an EMBL/GenBank/DDBJ whole genome shotgun (WGS) entry which is preliminary data.</text>
</comment>
<dbReference type="PANTHER" id="PTHR36978:SF4">
    <property type="entry name" value="P-LOOP CONTAINING NUCLEOSIDE TRIPHOSPHATE HYDROLASE PROTEIN"/>
    <property type="match status" value="1"/>
</dbReference>
<evidence type="ECO:0000313" key="1">
    <source>
        <dbReference type="EMBL" id="MBC2776805.1"/>
    </source>
</evidence>
<dbReference type="InterPro" id="IPR040632">
    <property type="entry name" value="Sulfotransfer_4"/>
</dbReference>
<dbReference type="InterPro" id="IPR027417">
    <property type="entry name" value="P-loop_NTPase"/>
</dbReference>
<dbReference type="Pfam" id="PF17784">
    <property type="entry name" value="Sulfotransfer_4"/>
    <property type="match status" value="1"/>
</dbReference>
<dbReference type="EMBL" id="JACJVJ010000001">
    <property type="protein sequence ID" value="MBC2776805.1"/>
    <property type="molecule type" value="Genomic_DNA"/>
</dbReference>
<keyword evidence="1" id="KW-0808">Transferase</keyword>
<proteinExistence type="predicted"/>
<dbReference type="Proteomes" id="UP000564378">
    <property type="component" value="Unassembled WGS sequence"/>
</dbReference>
<evidence type="ECO:0000313" key="2">
    <source>
        <dbReference type="Proteomes" id="UP000564378"/>
    </source>
</evidence>